<feature type="transmembrane region" description="Helical" evidence="2">
    <location>
        <begin position="767"/>
        <end position="788"/>
    </location>
</feature>
<evidence type="ECO:0008006" key="5">
    <source>
        <dbReference type="Google" id="ProtNLM"/>
    </source>
</evidence>
<dbReference type="EMBL" id="BRXY01000217">
    <property type="protein sequence ID" value="GMH78067.1"/>
    <property type="molecule type" value="Genomic_DNA"/>
</dbReference>
<feature type="transmembrane region" description="Helical" evidence="2">
    <location>
        <begin position="351"/>
        <end position="373"/>
    </location>
</feature>
<proteinExistence type="predicted"/>
<feature type="transmembrane region" description="Helical" evidence="2">
    <location>
        <begin position="537"/>
        <end position="554"/>
    </location>
</feature>
<feature type="transmembrane region" description="Helical" evidence="2">
    <location>
        <begin position="706"/>
        <end position="730"/>
    </location>
</feature>
<feature type="region of interest" description="Disordered" evidence="1">
    <location>
        <begin position="1"/>
        <end position="93"/>
    </location>
</feature>
<feature type="transmembrane region" description="Helical" evidence="2">
    <location>
        <begin position="192"/>
        <end position="212"/>
    </location>
</feature>
<keyword evidence="2" id="KW-0472">Membrane</keyword>
<evidence type="ECO:0000256" key="1">
    <source>
        <dbReference type="SAM" id="MobiDB-lite"/>
    </source>
</evidence>
<protein>
    <recommendedName>
        <fullName evidence="5">Transmembrane protein</fullName>
    </recommendedName>
</protein>
<dbReference type="OrthoDB" id="202632at2759"/>
<feature type="transmembrane region" description="Helical" evidence="2">
    <location>
        <begin position="233"/>
        <end position="254"/>
    </location>
</feature>
<evidence type="ECO:0000313" key="4">
    <source>
        <dbReference type="Proteomes" id="UP001165085"/>
    </source>
</evidence>
<keyword evidence="4" id="KW-1185">Reference proteome</keyword>
<feature type="transmembrane region" description="Helical" evidence="2">
    <location>
        <begin position="498"/>
        <end position="516"/>
    </location>
</feature>
<feature type="transmembrane region" description="Helical" evidence="2">
    <location>
        <begin position="872"/>
        <end position="892"/>
    </location>
</feature>
<feature type="transmembrane region" description="Helical" evidence="2">
    <location>
        <begin position="134"/>
        <end position="155"/>
    </location>
</feature>
<organism evidence="3 4">
    <name type="scientific">Triparma strigata</name>
    <dbReference type="NCBI Taxonomy" id="1606541"/>
    <lineage>
        <taxon>Eukaryota</taxon>
        <taxon>Sar</taxon>
        <taxon>Stramenopiles</taxon>
        <taxon>Ochrophyta</taxon>
        <taxon>Bolidophyceae</taxon>
        <taxon>Parmales</taxon>
        <taxon>Triparmaceae</taxon>
        <taxon>Triparma</taxon>
    </lineage>
</organism>
<gene>
    <name evidence="3" type="ORF">TrST_g12709</name>
</gene>
<keyword evidence="2" id="KW-1133">Transmembrane helix</keyword>
<evidence type="ECO:0000313" key="3">
    <source>
        <dbReference type="EMBL" id="GMH78067.1"/>
    </source>
</evidence>
<keyword evidence="2" id="KW-0812">Transmembrane</keyword>
<dbReference type="Proteomes" id="UP001165085">
    <property type="component" value="Unassembled WGS sequence"/>
</dbReference>
<evidence type="ECO:0000256" key="2">
    <source>
        <dbReference type="SAM" id="Phobius"/>
    </source>
</evidence>
<feature type="transmembrane region" description="Helical" evidence="2">
    <location>
        <begin position="106"/>
        <end position="128"/>
    </location>
</feature>
<accession>A0A9W7AZ07</accession>
<comment type="caution">
    <text evidence="3">The sequence shown here is derived from an EMBL/GenBank/DDBJ whole genome shotgun (WGS) entry which is preliminary data.</text>
</comment>
<feature type="transmembrane region" description="Helical" evidence="2">
    <location>
        <begin position="274"/>
        <end position="293"/>
    </location>
</feature>
<feature type="transmembrane region" description="Helical" evidence="2">
    <location>
        <begin position="407"/>
        <end position="428"/>
    </location>
</feature>
<feature type="transmembrane region" description="Helical" evidence="2">
    <location>
        <begin position="952"/>
        <end position="976"/>
    </location>
</feature>
<feature type="transmembrane region" description="Helical" evidence="2">
    <location>
        <begin position="794"/>
        <end position="816"/>
    </location>
</feature>
<feature type="transmembrane region" description="Helical" evidence="2">
    <location>
        <begin position="623"/>
        <end position="644"/>
    </location>
</feature>
<sequence length="1012" mass="111141">MSSPAATTAPRDLSAPPGPSPQPSDVRLGVGEGEIEDDGSVSDPPPPSNVPDVEETTNPALDSPLTEDSGLSEPEPEETTEDSDGGTTPTISTTIAPDYVTECATVYSILMACITSSFTALFVSYALAGDEKFYKFWSWIVFPMAASAMGISFALKPRRLDLPYKVFLVLQYVLFAFVTEILAVVGKDFATIHIILSSLRSLIWLAFLKIGLRLRSRIARLPDEDLSKFLTNDVIYGAMIIGLGQLAFLMFASIQCDGNADEWQECHRTLLSQAGFSGMVMLFTIIKLASGVVPKRILDKHVISLKKVFAMDLIAEEAVQFFGLAFAAVCALYPLGNYGAEGDFRSDVDKFAAYAVPSVGAGCLLMTAVWKAVIIRREMRREAEETEQLRQDESISEDGTLVEGSSFWFYIGVLATTFLSAVCVTAAVTMDEVGYYKTLSTASFPIIALIYVGSIFCQPRRKSPKDMWKLRLHFANFAVIGEMAWAVYEFREGELVKAILHFVRLAALTVIFHFGLKLRAAVGGLPDEDLQTFLVDTLFKGGFPTLFSILFLTFRTTKCMFEEGSVAECSNTSYCSALISVYLLCWFFQKLVQGSVRSEWRKDLNLSIEKIARMRDISLRRGAAGFLTLLTGVCGIFLFSMMSADDTDDTTISVIGLTGLVASLGAVISEIYSSLKAQERRMELTESGEVEERVTEPEEPVEECSWVFVGVSFLFTSVFSVLWICYGVTLKDKYMLLSRLILPLVGLSWVMAVMYKPKRTDVEYMRFLFFHFFTIFIVSEVASAAGLFRMGLTLKGFFVLFRIPFHCLGLVLLMKLRASAATLPPQELSSFLCQTVLVKGTAAMVTMLFFSFETVSCFISQNSLDNGQCSNTSSAAAILSVYLAILTTMSIAGKAVPKYVQRETVWELRAIAELKGLKWWQQVQGGLLTIAAIVSLYLLSILGVSGDPNSTVFLLGASGAGSVILFALINLSILVLTRRTSNPPLEACEIQRSARGISATDVEENAFALALV</sequence>
<reference evidence="4" key="1">
    <citation type="journal article" date="2023" name="Commun. Biol.">
        <title>Genome analysis of Parmales, the sister group of diatoms, reveals the evolutionary specialization of diatoms from phago-mixotrophs to photoautotrophs.</title>
        <authorList>
            <person name="Ban H."/>
            <person name="Sato S."/>
            <person name="Yoshikawa S."/>
            <person name="Yamada K."/>
            <person name="Nakamura Y."/>
            <person name="Ichinomiya M."/>
            <person name="Sato N."/>
            <person name="Blanc-Mathieu R."/>
            <person name="Endo H."/>
            <person name="Kuwata A."/>
            <person name="Ogata H."/>
        </authorList>
    </citation>
    <scope>NUCLEOTIDE SEQUENCE [LARGE SCALE GENOMIC DNA]</scope>
    <source>
        <strain evidence="4">NIES 3701</strain>
    </source>
</reference>
<name>A0A9W7AZ07_9STRA</name>
<feature type="transmembrane region" description="Helical" evidence="2">
    <location>
        <begin position="167"/>
        <end position="186"/>
    </location>
</feature>
<feature type="transmembrane region" description="Helical" evidence="2">
    <location>
        <begin position="736"/>
        <end position="755"/>
    </location>
</feature>
<feature type="transmembrane region" description="Helical" evidence="2">
    <location>
        <begin position="434"/>
        <end position="456"/>
    </location>
</feature>
<feature type="transmembrane region" description="Helical" evidence="2">
    <location>
        <begin position="925"/>
        <end position="946"/>
    </location>
</feature>
<feature type="transmembrane region" description="Helical" evidence="2">
    <location>
        <begin position="828"/>
        <end position="852"/>
    </location>
</feature>
<feature type="transmembrane region" description="Helical" evidence="2">
    <location>
        <begin position="314"/>
        <end position="336"/>
    </location>
</feature>
<dbReference type="AlphaFoldDB" id="A0A9W7AZ07"/>
<feature type="transmembrane region" description="Helical" evidence="2">
    <location>
        <begin position="650"/>
        <end position="672"/>
    </location>
</feature>
<feature type="compositionally biased region" description="Acidic residues" evidence="1">
    <location>
        <begin position="74"/>
        <end position="84"/>
    </location>
</feature>